<comment type="caution">
    <text evidence="2">The sequence shown here is derived from an EMBL/GenBank/DDBJ whole genome shotgun (WGS) entry which is preliminary data.</text>
</comment>
<name>A0A3R9NAM4_9BACT</name>
<proteinExistence type="predicted"/>
<reference evidence="2 3" key="1">
    <citation type="submission" date="2018-12" db="EMBL/GenBank/DDBJ databases">
        <authorList>
            <person name="Feng G."/>
            <person name="Zhu H."/>
        </authorList>
    </citation>
    <scope>NUCLEOTIDE SEQUENCE [LARGE SCALE GENOMIC DNA]</scope>
    <source>
        <strain evidence="2 3">LMG 26000</strain>
    </source>
</reference>
<dbReference type="EMBL" id="RWIU01000004">
    <property type="protein sequence ID" value="RSK42827.1"/>
    <property type="molecule type" value="Genomic_DNA"/>
</dbReference>
<evidence type="ECO:0000313" key="2">
    <source>
        <dbReference type="EMBL" id="RSK42827.1"/>
    </source>
</evidence>
<feature type="transmembrane region" description="Helical" evidence="1">
    <location>
        <begin position="58"/>
        <end position="75"/>
    </location>
</feature>
<sequence length="93" mass="10107">MATTTASRFRARDLRALLTLEESLAANARQFVLLSVMSLLVLVGGSLVAAYLPQQLEAGLGLLTAGLGGTLVNWIRYQFRQEMLLTEVQLLTA</sequence>
<organism evidence="2 3">
    <name type="scientific">Hymenobacter perfusus</name>
    <dbReference type="NCBI Taxonomy" id="1236770"/>
    <lineage>
        <taxon>Bacteria</taxon>
        <taxon>Pseudomonadati</taxon>
        <taxon>Bacteroidota</taxon>
        <taxon>Cytophagia</taxon>
        <taxon>Cytophagales</taxon>
        <taxon>Hymenobacteraceae</taxon>
        <taxon>Hymenobacter</taxon>
    </lineage>
</organism>
<keyword evidence="1" id="KW-1133">Transmembrane helix</keyword>
<dbReference type="AlphaFoldDB" id="A0A3R9NAM4"/>
<keyword evidence="1" id="KW-0812">Transmembrane</keyword>
<gene>
    <name evidence="2" type="ORF">EI293_13590</name>
</gene>
<dbReference type="Proteomes" id="UP000270291">
    <property type="component" value="Unassembled WGS sequence"/>
</dbReference>
<dbReference type="RefSeq" id="WP_125438734.1">
    <property type="nucleotide sequence ID" value="NZ_RWIU01000004.1"/>
</dbReference>
<feature type="transmembrane region" description="Helical" evidence="1">
    <location>
        <begin position="31"/>
        <end position="52"/>
    </location>
</feature>
<evidence type="ECO:0000256" key="1">
    <source>
        <dbReference type="SAM" id="Phobius"/>
    </source>
</evidence>
<protein>
    <submittedName>
        <fullName evidence="2">Uncharacterized protein</fullName>
    </submittedName>
</protein>
<evidence type="ECO:0000313" key="3">
    <source>
        <dbReference type="Proteomes" id="UP000270291"/>
    </source>
</evidence>
<keyword evidence="1" id="KW-0472">Membrane</keyword>
<accession>A0A3R9NAM4</accession>
<dbReference type="OrthoDB" id="9929336at2"/>
<keyword evidence="3" id="KW-1185">Reference proteome</keyword>